<dbReference type="GO" id="GO:0005524">
    <property type="term" value="F:ATP binding"/>
    <property type="evidence" value="ECO:0007669"/>
    <property type="project" value="UniProtKB-KW"/>
</dbReference>
<gene>
    <name evidence="4" type="ORF">F7731_09695</name>
</gene>
<dbReference type="AlphaFoldDB" id="A0A6L3V5V9"/>
<sequence length="578" mass="65519">MTKKKVHIISIQETYLESISKQVKEVLGDKITIQSTTLKDLQSNTVKPGEIVLLSHDKIKGIVSQLIPKDCSCFVAKRDINFANTKELLNLPSGQKILVVNDTKLNTNETVESLRETIFEHQYIPYSPDEPIPDSVDYIVTPGERDLLPSSLPNVIDIGSRLLNLETFVTLLSYLEMEEYNSSMLRRYVKSLISQSTPNQKAEQTEKVSISKDIRNIAQYTFEDIVAVSKLMKETLEQARGLANIDHPIFIQGEDGTGKNMLAQALHNESNHADRPFISINCLSRDVDIIEKELFGFEDGGSISIGFLELAKDGTICIEGVDDFPLPLQVRLLSAIQKKSFYRLGGSRPIPFKARLITTSTKDMKELALKGKFHNELCYLLTSFLIYMPPLCERKEDFIPLIEDIKARLKRPDLTFSDEVMGIFINYEWSGNIKDLYNVISYLSALAEPIISLQSLPLSMRSSEKSEGFDTFIQSKMNAEEIIKKIEAHGFLEESIEILLAFEEGKKNREAYGRLKIKQTLEKQEIYLSEQQLRMRIEVLRELGLLIVRQGRAGSTISSKGEDFLRYISLENANEVIS</sequence>
<dbReference type="Pfam" id="PF00158">
    <property type="entry name" value="Sigma54_activat"/>
    <property type="match status" value="1"/>
</dbReference>
<dbReference type="PANTHER" id="PTHR32071">
    <property type="entry name" value="TRANSCRIPTIONAL REGULATORY PROTEIN"/>
    <property type="match status" value="1"/>
</dbReference>
<dbReference type="CDD" id="cd00009">
    <property type="entry name" value="AAA"/>
    <property type="match status" value="1"/>
</dbReference>
<dbReference type="OrthoDB" id="9803970at2"/>
<proteinExistence type="predicted"/>
<dbReference type="RefSeq" id="WP_151534580.1">
    <property type="nucleotide sequence ID" value="NZ_WBOS01000003.1"/>
</dbReference>
<comment type="caution">
    <text evidence="4">The sequence shown here is derived from an EMBL/GenBank/DDBJ whole genome shotgun (WGS) entry which is preliminary data.</text>
</comment>
<evidence type="ECO:0000313" key="4">
    <source>
        <dbReference type="EMBL" id="KAB2336626.1"/>
    </source>
</evidence>
<evidence type="ECO:0000256" key="2">
    <source>
        <dbReference type="ARBA" id="ARBA00022840"/>
    </source>
</evidence>
<keyword evidence="1" id="KW-0547">Nucleotide-binding</keyword>
<dbReference type="InterPro" id="IPR002078">
    <property type="entry name" value="Sigma_54_int"/>
</dbReference>
<keyword evidence="2" id="KW-0067">ATP-binding</keyword>
<dbReference type="Gene3D" id="1.10.8.60">
    <property type="match status" value="1"/>
</dbReference>
<reference evidence="4 5" key="1">
    <citation type="journal article" date="2016" name="Antonie Van Leeuwenhoek">
        <title>Bacillus depressus sp. nov., isolated from soil of a sunflower field.</title>
        <authorList>
            <person name="Wei X."/>
            <person name="Xin D."/>
            <person name="Xin Y."/>
            <person name="Zhang H."/>
            <person name="Wang T."/>
            <person name="Zhang J."/>
        </authorList>
    </citation>
    <scope>NUCLEOTIDE SEQUENCE [LARGE SCALE GENOMIC DNA]</scope>
    <source>
        <strain evidence="4 5">BZ1</strain>
    </source>
</reference>
<dbReference type="PANTHER" id="PTHR32071:SF57">
    <property type="entry name" value="C4-DICARBOXYLATE TRANSPORT TRANSCRIPTIONAL REGULATORY PROTEIN DCTD"/>
    <property type="match status" value="1"/>
</dbReference>
<protein>
    <submittedName>
        <fullName evidence="4">Sigma-54-dependent Fis family transcriptional regulator</fullName>
    </submittedName>
</protein>
<dbReference type="PROSITE" id="PS50045">
    <property type="entry name" value="SIGMA54_INTERACT_4"/>
    <property type="match status" value="1"/>
</dbReference>
<feature type="domain" description="Sigma-54 factor interaction" evidence="3">
    <location>
        <begin position="225"/>
        <end position="445"/>
    </location>
</feature>
<dbReference type="InterPro" id="IPR058031">
    <property type="entry name" value="AAA_lid_NorR"/>
</dbReference>
<dbReference type="InterPro" id="IPR027417">
    <property type="entry name" value="P-loop_NTPase"/>
</dbReference>
<dbReference type="Pfam" id="PF25601">
    <property type="entry name" value="AAA_lid_14"/>
    <property type="match status" value="1"/>
</dbReference>
<name>A0A6L3V5V9_9BACI</name>
<keyword evidence="5" id="KW-1185">Reference proteome</keyword>
<evidence type="ECO:0000259" key="3">
    <source>
        <dbReference type="PROSITE" id="PS50045"/>
    </source>
</evidence>
<dbReference type="Proteomes" id="UP000481030">
    <property type="component" value="Unassembled WGS sequence"/>
</dbReference>
<organism evidence="4 5">
    <name type="scientific">Cytobacillus depressus</name>
    <dbReference type="NCBI Taxonomy" id="1602942"/>
    <lineage>
        <taxon>Bacteria</taxon>
        <taxon>Bacillati</taxon>
        <taxon>Bacillota</taxon>
        <taxon>Bacilli</taxon>
        <taxon>Bacillales</taxon>
        <taxon>Bacillaceae</taxon>
        <taxon>Cytobacillus</taxon>
    </lineage>
</organism>
<dbReference type="GO" id="GO:0006355">
    <property type="term" value="P:regulation of DNA-templated transcription"/>
    <property type="evidence" value="ECO:0007669"/>
    <property type="project" value="InterPro"/>
</dbReference>
<accession>A0A6L3V5V9</accession>
<dbReference type="EMBL" id="WBOS01000003">
    <property type="protein sequence ID" value="KAB2336626.1"/>
    <property type="molecule type" value="Genomic_DNA"/>
</dbReference>
<dbReference type="Gene3D" id="3.40.50.300">
    <property type="entry name" value="P-loop containing nucleotide triphosphate hydrolases"/>
    <property type="match status" value="1"/>
</dbReference>
<dbReference type="SUPFAM" id="SSF52540">
    <property type="entry name" value="P-loop containing nucleoside triphosphate hydrolases"/>
    <property type="match status" value="1"/>
</dbReference>
<evidence type="ECO:0000313" key="5">
    <source>
        <dbReference type="Proteomes" id="UP000481030"/>
    </source>
</evidence>
<evidence type="ECO:0000256" key="1">
    <source>
        <dbReference type="ARBA" id="ARBA00022741"/>
    </source>
</evidence>